<dbReference type="Pfam" id="PF13643">
    <property type="entry name" value="DUF4145"/>
    <property type="match status" value="1"/>
</dbReference>
<name>A0ABR4UA29_9GAMM</name>
<evidence type="ECO:0000313" key="2">
    <source>
        <dbReference type="EMBL" id="KFB88879.1"/>
    </source>
</evidence>
<feature type="domain" description="DUF4145" evidence="1">
    <location>
        <begin position="88"/>
        <end position="162"/>
    </location>
</feature>
<organism evidence="2 3">
    <name type="scientific">Serratia grimesii</name>
    <dbReference type="NCBI Taxonomy" id="82995"/>
    <lineage>
        <taxon>Bacteria</taxon>
        <taxon>Pseudomonadati</taxon>
        <taxon>Pseudomonadota</taxon>
        <taxon>Gammaproteobacteria</taxon>
        <taxon>Enterobacterales</taxon>
        <taxon>Yersiniaceae</taxon>
        <taxon>Serratia</taxon>
    </lineage>
</organism>
<dbReference type="Proteomes" id="UP000028721">
    <property type="component" value="Unassembled WGS sequence"/>
</dbReference>
<accession>A0ABR4UA29</accession>
<proteinExistence type="predicted"/>
<dbReference type="InterPro" id="IPR025285">
    <property type="entry name" value="DUF4145"/>
</dbReference>
<evidence type="ECO:0000313" key="3">
    <source>
        <dbReference type="Proteomes" id="UP000028721"/>
    </source>
</evidence>
<dbReference type="EMBL" id="JGVP01000009">
    <property type="protein sequence ID" value="KFB88879.1"/>
    <property type="molecule type" value="Genomic_DNA"/>
</dbReference>
<evidence type="ECO:0000259" key="1">
    <source>
        <dbReference type="Pfam" id="PF13643"/>
    </source>
</evidence>
<gene>
    <name evidence="2" type="ORF">CR62_23845</name>
</gene>
<comment type="caution">
    <text evidence="2">The sequence shown here is derived from an EMBL/GenBank/DDBJ whole genome shotgun (WGS) entry which is preliminary data.</text>
</comment>
<keyword evidence="3" id="KW-1185">Reference proteome</keyword>
<sequence>MTTPYEPAEYRKDAFNCPICNAYAKQDWHDLKFNRWGGYEDSDMEMTVCSCCEGRSYWNNEKLILPVTTNIEMPNHDMPDDCKADYMEARSIVNLSPKGAAALLRLCLQRLMKHLKEPGKNINEDIKNLVAKGLPERIQQAADICRIVGNQAVHPGEINLDEDPNLTHSLFKLVNIIVDDRITRPREIEEMFKALPEGQRKGIEQRDKQSGK</sequence>
<reference evidence="2 3" key="1">
    <citation type="submission" date="2014-03" db="EMBL/GenBank/DDBJ databases">
        <title>Draft genome sequence of the Serratia grimesii strain a2.</title>
        <authorList>
            <person name="Toymentseva A."/>
            <person name="Kazakov S."/>
            <person name="Giliazeva A."/>
            <person name="Ismagilova R."/>
            <person name="Shah R."/>
            <person name="Sharipova M."/>
            <person name="Khaitlina S."/>
            <person name="Mardanova A."/>
        </authorList>
    </citation>
    <scope>NUCLEOTIDE SEQUENCE [LARGE SCALE GENOMIC DNA]</scope>
    <source>
        <strain evidence="2 3">A2</strain>
    </source>
</reference>
<protein>
    <recommendedName>
        <fullName evidence="1">DUF4145 domain-containing protein</fullName>
    </recommendedName>
</protein>